<accession>A0A0E9RXS1</accession>
<proteinExistence type="predicted"/>
<dbReference type="EMBL" id="GBXM01075372">
    <property type="protein sequence ID" value="JAH33205.1"/>
    <property type="molecule type" value="Transcribed_RNA"/>
</dbReference>
<evidence type="ECO:0000313" key="1">
    <source>
        <dbReference type="EMBL" id="JAH33205.1"/>
    </source>
</evidence>
<reference evidence="1" key="2">
    <citation type="journal article" date="2015" name="Fish Shellfish Immunol.">
        <title>Early steps in the European eel (Anguilla anguilla)-Vibrio vulnificus interaction in the gills: Role of the RtxA13 toxin.</title>
        <authorList>
            <person name="Callol A."/>
            <person name="Pajuelo D."/>
            <person name="Ebbesson L."/>
            <person name="Teles M."/>
            <person name="MacKenzie S."/>
            <person name="Amaro C."/>
        </authorList>
    </citation>
    <scope>NUCLEOTIDE SEQUENCE</scope>
</reference>
<sequence length="66" mass="7890">MIQIKIKIKQIKNVISYSSVLYSTIHKVMCKDVRFHCRCTVNYIRYITVKQINKIGENILKRNTMQ</sequence>
<protein>
    <submittedName>
        <fullName evidence="1">Uncharacterized protein</fullName>
    </submittedName>
</protein>
<organism evidence="1">
    <name type="scientific">Anguilla anguilla</name>
    <name type="common">European freshwater eel</name>
    <name type="synonym">Muraena anguilla</name>
    <dbReference type="NCBI Taxonomy" id="7936"/>
    <lineage>
        <taxon>Eukaryota</taxon>
        <taxon>Metazoa</taxon>
        <taxon>Chordata</taxon>
        <taxon>Craniata</taxon>
        <taxon>Vertebrata</taxon>
        <taxon>Euteleostomi</taxon>
        <taxon>Actinopterygii</taxon>
        <taxon>Neopterygii</taxon>
        <taxon>Teleostei</taxon>
        <taxon>Anguilliformes</taxon>
        <taxon>Anguillidae</taxon>
        <taxon>Anguilla</taxon>
    </lineage>
</organism>
<reference evidence="1" key="1">
    <citation type="submission" date="2014-11" db="EMBL/GenBank/DDBJ databases">
        <authorList>
            <person name="Amaro Gonzalez C."/>
        </authorList>
    </citation>
    <scope>NUCLEOTIDE SEQUENCE</scope>
</reference>
<name>A0A0E9RXS1_ANGAN</name>
<dbReference type="AlphaFoldDB" id="A0A0E9RXS1"/>